<comment type="caution">
    <text evidence="2">The sequence shown here is derived from an EMBL/GenBank/DDBJ whole genome shotgun (WGS) entry which is preliminary data.</text>
</comment>
<dbReference type="Proteomes" id="UP000298327">
    <property type="component" value="Unassembled WGS sequence"/>
</dbReference>
<feature type="region of interest" description="Disordered" evidence="1">
    <location>
        <begin position="64"/>
        <end position="91"/>
    </location>
</feature>
<accession>A0A4Y9YIQ4</accession>
<protein>
    <submittedName>
        <fullName evidence="2">Uncharacterized protein</fullName>
    </submittedName>
</protein>
<reference evidence="2 3" key="1">
    <citation type="submission" date="2019-02" db="EMBL/GenBank/DDBJ databases">
        <title>Genome sequencing of the rare red list fungi Dentipellis fragilis.</title>
        <authorList>
            <person name="Buettner E."/>
            <person name="Kellner H."/>
        </authorList>
    </citation>
    <scope>NUCLEOTIDE SEQUENCE [LARGE SCALE GENOMIC DNA]</scope>
    <source>
        <strain evidence="2 3">DSM 105465</strain>
    </source>
</reference>
<feature type="compositionally biased region" description="Polar residues" evidence="1">
    <location>
        <begin position="64"/>
        <end position="80"/>
    </location>
</feature>
<evidence type="ECO:0000313" key="3">
    <source>
        <dbReference type="Proteomes" id="UP000298327"/>
    </source>
</evidence>
<organism evidence="2 3">
    <name type="scientific">Dentipellis fragilis</name>
    <dbReference type="NCBI Taxonomy" id="205917"/>
    <lineage>
        <taxon>Eukaryota</taxon>
        <taxon>Fungi</taxon>
        <taxon>Dikarya</taxon>
        <taxon>Basidiomycota</taxon>
        <taxon>Agaricomycotina</taxon>
        <taxon>Agaricomycetes</taxon>
        <taxon>Russulales</taxon>
        <taxon>Hericiaceae</taxon>
        <taxon>Dentipellis</taxon>
    </lineage>
</organism>
<proteinExistence type="predicted"/>
<dbReference type="EMBL" id="SEOQ01000488">
    <property type="protein sequence ID" value="TFY61870.1"/>
    <property type="molecule type" value="Genomic_DNA"/>
</dbReference>
<dbReference type="AlphaFoldDB" id="A0A4Y9YIQ4"/>
<evidence type="ECO:0000256" key="1">
    <source>
        <dbReference type="SAM" id="MobiDB-lite"/>
    </source>
</evidence>
<evidence type="ECO:0000313" key="2">
    <source>
        <dbReference type="EMBL" id="TFY61870.1"/>
    </source>
</evidence>
<keyword evidence="3" id="KW-1185">Reference proteome</keyword>
<sequence length="91" mass="9694">MVIRSDCLDRLGKGINTVYGRPTNNKHLLTALTPRKPLRTLPATHSSSAMDAFNNEILFASSAPSVSTETTQVPTDMESSGSGGHSYCVIA</sequence>
<dbReference type="OrthoDB" id="10281261at2759"/>
<name>A0A4Y9YIQ4_9AGAM</name>
<gene>
    <name evidence="2" type="ORF">EVG20_g6896</name>
</gene>